<accession>A0A1G6I0X9</accession>
<proteinExistence type="predicted"/>
<keyword evidence="2" id="KW-1185">Reference proteome</keyword>
<dbReference type="AlphaFoldDB" id="A0A1G6I0X9"/>
<dbReference type="EMBL" id="FMYM01000004">
    <property type="protein sequence ID" value="SDC00209.1"/>
    <property type="molecule type" value="Genomic_DNA"/>
</dbReference>
<protein>
    <submittedName>
        <fullName evidence="1">Uncharacterized protein</fullName>
    </submittedName>
</protein>
<reference evidence="2" key="1">
    <citation type="submission" date="2016-09" db="EMBL/GenBank/DDBJ databases">
        <authorList>
            <person name="Varghese N."/>
            <person name="Submissions S."/>
        </authorList>
    </citation>
    <scope>NUCLEOTIDE SEQUENCE [LARGE SCALE GENOMIC DNA]</scope>
    <source>
        <strain evidence="2">25nlg</strain>
    </source>
</reference>
<evidence type="ECO:0000313" key="1">
    <source>
        <dbReference type="EMBL" id="SDC00209.1"/>
    </source>
</evidence>
<gene>
    <name evidence="1" type="ORF">SAMN05421737_104266</name>
</gene>
<evidence type="ECO:0000313" key="2">
    <source>
        <dbReference type="Proteomes" id="UP000242662"/>
    </source>
</evidence>
<dbReference type="Proteomes" id="UP000242662">
    <property type="component" value="Unassembled WGS sequence"/>
</dbReference>
<organism evidence="1 2">
    <name type="scientific">Shouchella lonarensis</name>
    <dbReference type="NCBI Taxonomy" id="1464122"/>
    <lineage>
        <taxon>Bacteria</taxon>
        <taxon>Bacillati</taxon>
        <taxon>Bacillota</taxon>
        <taxon>Bacilli</taxon>
        <taxon>Bacillales</taxon>
        <taxon>Bacillaceae</taxon>
        <taxon>Shouchella</taxon>
    </lineage>
</organism>
<name>A0A1G6I0X9_9BACI</name>
<sequence>MFFMRRLLCSIIRVPMALVLAVLLLPAFLIGDVPEFTHVIDTLLPGDKKTSL</sequence>